<dbReference type="GO" id="GO:0005685">
    <property type="term" value="C:U1 snRNP"/>
    <property type="evidence" value="ECO:0007669"/>
    <property type="project" value="TreeGrafter"/>
</dbReference>
<reference evidence="8" key="2">
    <citation type="journal article" date="2019" name="Gigascience">
        <title>High-quality Schistosoma haematobium genome achieved by single-molecule and long-range sequencing.</title>
        <authorList>
            <person name="Stroehlein A.J."/>
            <person name="Korhonen P.K."/>
            <person name="Chong T.M."/>
            <person name="Lim Y.L."/>
            <person name="Chan K.G."/>
            <person name="Webster B."/>
            <person name="Rollinson D."/>
            <person name="Brindley P.J."/>
            <person name="Gasser R.B."/>
            <person name="Young N.D."/>
        </authorList>
    </citation>
    <scope>NUCLEOTIDE SEQUENCE</scope>
</reference>
<gene>
    <name evidence="8" type="primary">PRPF39</name>
    <name evidence="8" type="ORF">MS3_00002153</name>
</gene>
<dbReference type="Pfam" id="PF23240">
    <property type="entry name" value="HAT_PRP39_N"/>
    <property type="match status" value="1"/>
</dbReference>
<dbReference type="Proteomes" id="UP000471633">
    <property type="component" value="Unassembled WGS sequence"/>
</dbReference>
<evidence type="ECO:0000256" key="6">
    <source>
        <dbReference type="ARBA" id="ARBA00038019"/>
    </source>
</evidence>
<reference evidence="8" key="4">
    <citation type="journal article" date="2022" name="PLoS Pathog.">
        <title>Chromosome-level genome of Schistosoma haematobium underpins genome-wide explorations of molecular variation.</title>
        <authorList>
            <person name="Stroehlein A.J."/>
            <person name="Korhonen P.K."/>
            <person name="Lee V.V."/>
            <person name="Ralph S.A."/>
            <person name="Mentink-Kane M."/>
            <person name="You H."/>
            <person name="McManus D.P."/>
            <person name="Tchuente L.T."/>
            <person name="Stothard J.R."/>
            <person name="Kaur P."/>
            <person name="Dudchenko O."/>
            <person name="Aiden E.L."/>
            <person name="Yang B."/>
            <person name="Yang H."/>
            <person name="Emery A.M."/>
            <person name="Webster B.L."/>
            <person name="Brindley P.J."/>
            <person name="Rollinson D."/>
            <person name="Chang B.C.H."/>
            <person name="Gasser R.B."/>
            <person name="Young N.D."/>
        </authorList>
    </citation>
    <scope>NUCLEOTIDE SEQUENCE</scope>
</reference>
<dbReference type="GO" id="GO:0000243">
    <property type="term" value="C:commitment complex"/>
    <property type="evidence" value="ECO:0007669"/>
    <property type="project" value="TreeGrafter"/>
</dbReference>
<organism evidence="8 9">
    <name type="scientific">Schistosoma haematobium</name>
    <name type="common">Blood fluke</name>
    <dbReference type="NCBI Taxonomy" id="6185"/>
    <lineage>
        <taxon>Eukaryota</taxon>
        <taxon>Metazoa</taxon>
        <taxon>Spiralia</taxon>
        <taxon>Lophotrochozoa</taxon>
        <taxon>Platyhelminthes</taxon>
        <taxon>Trematoda</taxon>
        <taxon>Digenea</taxon>
        <taxon>Strigeidida</taxon>
        <taxon>Schistosomatoidea</taxon>
        <taxon>Schistosomatidae</taxon>
        <taxon>Schistosoma</taxon>
    </lineage>
</organism>
<dbReference type="SMART" id="SM00386">
    <property type="entry name" value="HAT"/>
    <property type="match status" value="6"/>
</dbReference>
<dbReference type="EMBL" id="AMPZ03000001">
    <property type="protein sequence ID" value="KAH9596495.1"/>
    <property type="molecule type" value="Genomic_DNA"/>
</dbReference>
<keyword evidence="9" id="KW-1185">Reference proteome</keyword>
<dbReference type="CTD" id="55015"/>
<dbReference type="InterPro" id="IPR011990">
    <property type="entry name" value="TPR-like_helical_dom_sf"/>
</dbReference>
<dbReference type="SUPFAM" id="SSF48452">
    <property type="entry name" value="TPR-like"/>
    <property type="match status" value="2"/>
</dbReference>
<evidence type="ECO:0000256" key="4">
    <source>
        <dbReference type="ARBA" id="ARBA00023187"/>
    </source>
</evidence>
<evidence type="ECO:0000256" key="1">
    <source>
        <dbReference type="ARBA" id="ARBA00004123"/>
    </source>
</evidence>
<name>A0A922S798_SCHHA</name>
<reference evidence="8" key="1">
    <citation type="journal article" date="2012" name="Nat. Genet.">
        <title>Whole-genome sequence of Schistosoma haematobium.</title>
        <authorList>
            <person name="Young N.D."/>
            <person name="Jex A.R."/>
            <person name="Li B."/>
            <person name="Liu S."/>
            <person name="Yang L."/>
            <person name="Xiong Z."/>
            <person name="Li Y."/>
            <person name="Cantacessi C."/>
            <person name="Hall R.S."/>
            <person name="Xu X."/>
            <person name="Chen F."/>
            <person name="Wu X."/>
            <person name="Zerlotini A."/>
            <person name="Oliveira G."/>
            <person name="Hofmann A."/>
            <person name="Zhang G."/>
            <person name="Fang X."/>
            <person name="Kang Y."/>
            <person name="Campbell B.E."/>
            <person name="Loukas A."/>
            <person name="Ranganathan S."/>
            <person name="Rollinson D."/>
            <person name="Rinaldi G."/>
            <person name="Brindley P.J."/>
            <person name="Yang H."/>
            <person name="Wang J."/>
            <person name="Wang J."/>
            <person name="Gasser R.B."/>
        </authorList>
    </citation>
    <scope>NUCLEOTIDE SEQUENCE</scope>
</reference>
<dbReference type="AlphaFoldDB" id="A0A922S798"/>
<protein>
    <submittedName>
        <fullName evidence="8">PRP39 pre-mRNA processing factor 39</fullName>
    </submittedName>
</protein>
<feature type="compositionally biased region" description="Basic residues" evidence="7">
    <location>
        <begin position="702"/>
        <end position="727"/>
    </location>
</feature>
<dbReference type="GO" id="GO:0030627">
    <property type="term" value="F:pre-mRNA 5'-splice site binding"/>
    <property type="evidence" value="ECO:0007669"/>
    <property type="project" value="TreeGrafter"/>
</dbReference>
<feature type="compositionally biased region" description="Acidic residues" evidence="7">
    <location>
        <begin position="654"/>
        <end position="663"/>
    </location>
</feature>
<dbReference type="InterPro" id="IPR003107">
    <property type="entry name" value="HAT"/>
</dbReference>
<dbReference type="GO" id="GO:0071004">
    <property type="term" value="C:U2-type prespliceosome"/>
    <property type="evidence" value="ECO:0007669"/>
    <property type="project" value="TreeGrafter"/>
</dbReference>
<dbReference type="KEGG" id="shx:MS3_00002153"/>
<accession>A0A922S798</accession>
<dbReference type="FunFam" id="1.25.40.10:FF:000091">
    <property type="entry name" value="Pre-mRNA-processing factor 39"/>
    <property type="match status" value="1"/>
</dbReference>
<dbReference type="PANTHER" id="PTHR17204">
    <property type="entry name" value="PRE-MRNA PROCESSING PROTEIN PRP39-RELATED"/>
    <property type="match status" value="1"/>
</dbReference>
<evidence type="ECO:0000256" key="7">
    <source>
        <dbReference type="SAM" id="MobiDB-lite"/>
    </source>
</evidence>
<dbReference type="OrthoDB" id="10265668at2759"/>
<comment type="caution">
    <text evidence="8">The sequence shown here is derived from an EMBL/GenBank/DDBJ whole genome shotgun (WGS) entry which is preliminary data.</text>
</comment>
<proteinExistence type="inferred from homology"/>
<evidence type="ECO:0000313" key="9">
    <source>
        <dbReference type="Proteomes" id="UP000471633"/>
    </source>
</evidence>
<keyword evidence="3" id="KW-0677">Repeat</keyword>
<dbReference type="Pfam" id="PF23241">
    <property type="entry name" value="HAT_PRP39_C"/>
    <property type="match status" value="2"/>
</dbReference>
<keyword evidence="4" id="KW-0508">mRNA splicing</keyword>
<sequence length="1088" mass="121914">MQNTSLLLSIEKGCYLFSALIVKTRSFAHRWLFCPFQIYCSLPMSFHKLWRKAQDNPTEFSVWISLLDLVEKQQNIEYARQAFDAFFKRFPYCYGYWKKFADMERHKGNKEKCLQVYEMGVKTIPLSVDLWTAYLDAATEYYHTHDDYETKMRSLYESAVDSAGLEFRSDALWEHYISWESGHNRLVNAANIYARLLSIPTQLYFQNWDSFNKLVEENRPEDILSKNEFASMVSQISAATGKPISLEQSTGDISDELEPPILGSTKPVIEITDSVRASVRQMIIDSREQIYRATYMQIMRRWYFEEKIRRPYFHVKPLEEVQLNNWAEYLSFEEAEAGTVISHIREQIKVTNQLSDDKLEEAVLEYPEVKLAKRRVRVLYERCLVACALYEHFWIRYAKYLEYTEGDISAAREVWRRACITHLPYKPTIHWHWGCFEDRYPACLDNPQKFEVLTCLDILTDLEKRLTDSALVCCRRADALRRAGKPLFDIIACLRNGINRLRYLVQEQNKVAQCVSGATASRTVAQAIATAAQARAGAGVLAGRLARLFHRNESLAPDGIPVWMLLLSTKYEEEEDESMIIDLPKFEETNLKEKIVGAESNDNLNEKSDEASKSPGATKVDEENITDEAKEINTLTSDRESDSDIEAASSDNDVTMDEETDGESSEKPAMDATTTSNKDEHTNEDALDESGSPPILVVPCSQKKKKHHKRRHRESKKSRRKHSSSKKPKLEDESSEKEDKDEENAEDVSGDESKPVPEVDQTAEEEERIRILLNRRHKVIEIHAPSPSELTDEDRVVISCEEAAIKVLKEAIDYDPRNERLYAQLLDIVYQRRPVDIEGFIEATNLATIDSVLPAHIKLAFCQRKLQFLEEFDTDLSRLNATYEEYMSLCDAINTGVTTSAIARGASRLISGYQLPDLLNLPTTSLRVSSVIGANSCEMVVSAAPVGRTPCLNTDQSALEAAASVGTPAPDPSTAAGYYTAGGYEPLAAALGNTSGLPPPVPTGIPVMTPSVAILPGVSDTSTSGAAGLTADAYATYYYTATTGASSVLAPVIVPAAVDVNLSASSGVTSSIVTSVTTSLSSTISVGQ</sequence>
<evidence type="ECO:0000256" key="3">
    <source>
        <dbReference type="ARBA" id="ARBA00022737"/>
    </source>
</evidence>
<dbReference type="RefSeq" id="XP_051075185.1">
    <property type="nucleotide sequence ID" value="XM_051209728.1"/>
</dbReference>
<dbReference type="Gene3D" id="1.25.40.10">
    <property type="entry name" value="Tetratricopeptide repeat domain"/>
    <property type="match status" value="2"/>
</dbReference>
<keyword evidence="2" id="KW-0507">mRNA processing</keyword>
<evidence type="ECO:0000256" key="2">
    <source>
        <dbReference type="ARBA" id="ARBA00022664"/>
    </source>
</evidence>
<dbReference type="InterPro" id="IPR059164">
    <property type="entry name" value="HAT_PRP39_C"/>
</dbReference>
<comment type="similarity">
    <text evidence="6">Belongs to the PRP39 family.</text>
</comment>
<feature type="compositionally biased region" description="Acidic residues" evidence="7">
    <location>
        <begin position="733"/>
        <end position="750"/>
    </location>
</feature>
<feature type="compositionally biased region" description="Basic and acidic residues" evidence="7">
    <location>
        <begin position="619"/>
        <end position="642"/>
    </location>
</feature>
<comment type="subcellular location">
    <subcellularLocation>
        <location evidence="1">Nucleus</location>
    </subcellularLocation>
</comment>
<keyword evidence="5" id="KW-0539">Nucleus</keyword>
<evidence type="ECO:0000313" key="8">
    <source>
        <dbReference type="EMBL" id="KAH9596495.1"/>
    </source>
</evidence>
<dbReference type="GeneID" id="24590616"/>
<reference evidence="8" key="3">
    <citation type="submission" date="2021-06" db="EMBL/GenBank/DDBJ databases">
        <title>Chromosome-level genome assembly for S. haematobium.</title>
        <authorList>
            <person name="Stroehlein A.J."/>
        </authorList>
    </citation>
    <scope>NUCLEOTIDE SEQUENCE</scope>
</reference>
<dbReference type="GO" id="GO:0000395">
    <property type="term" value="P:mRNA 5'-splice site recognition"/>
    <property type="evidence" value="ECO:0007669"/>
    <property type="project" value="TreeGrafter"/>
</dbReference>
<feature type="region of interest" description="Disordered" evidence="7">
    <location>
        <begin position="597"/>
        <end position="765"/>
    </location>
</feature>
<dbReference type="PANTHER" id="PTHR17204:SF5">
    <property type="entry name" value="PRE-MRNA-PROCESSING FACTOR 39"/>
    <property type="match status" value="1"/>
</dbReference>
<evidence type="ECO:0000256" key="5">
    <source>
        <dbReference type="ARBA" id="ARBA00023242"/>
    </source>
</evidence>